<dbReference type="Proteomes" id="UP000221860">
    <property type="component" value="Unassembled WGS sequence"/>
</dbReference>
<dbReference type="EMBL" id="NQWH01000052">
    <property type="protein sequence ID" value="PHP26223.1"/>
    <property type="molecule type" value="Genomic_DNA"/>
</dbReference>
<dbReference type="NCBIfam" id="NF004231">
    <property type="entry name" value="PRK05679.1"/>
    <property type="match status" value="1"/>
</dbReference>
<comment type="function">
    <text evidence="6">Catalyzes the oxidation of either pyridoxine 5'-phosphate (PNP) or pyridoxamine 5'-phosphate (PMP) into pyridoxal 5'-phosphate (PLP).</text>
</comment>
<dbReference type="EC" id="1.4.3.5" evidence="6"/>
<proteinExistence type="inferred from homology"/>
<feature type="binding site" evidence="6 7">
    <location>
        <begin position="128"/>
        <end position="129"/>
    </location>
    <ligand>
        <name>FMN</name>
        <dbReference type="ChEBI" id="CHEBI:58210"/>
    </ligand>
</feature>
<comment type="catalytic activity">
    <reaction evidence="6">
        <text>pyridoxine 5'-phosphate + O2 = pyridoxal 5'-phosphate + H2O2</text>
        <dbReference type="Rhea" id="RHEA:15149"/>
        <dbReference type="ChEBI" id="CHEBI:15379"/>
        <dbReference type="ChEBI" id="CHEBI:16240"/>
        <dbReference type="ChEBI" id="CHEBI:58589"/>
        <dbReference type="ChEBI" id="CHEBI:597326"/>
        <dbReference type="EC" id="1.4.3.5"/>
    </reaction>
</comment>
<dbReference type="GO" id="GO:0008615">
    <property type="term" value="P:pyridoxine biosynthetic process"/>
    <property type="evidence" value="ECO:0007669"/>
    <property type="project" value="UniProtKB-UniRule"/>
</dbReference>
<evidence type="ECO:0000313" key="10">
    <source>
        <dbReference type="EMBL" id="PHP26223.1"/>
    </source>
</evidence>
<feature type="binding site" evidence="6 7">
    <location>
        <position position="93"/>
    </location>
    <ligand>
        <name>FMN</name>
        <dbReference type="ChEBI" id="CHEBI:58210"/>
    </ligand>
</feature>
<dbReference type="GO" id="GO:0010181">
    <property type="term" value="F:FMN binding"/>
    <property type="evidence" value="ECO:0007669"/>
    <property type="project" value="UniProtKB-UniRule"/>
</dbReference>
<comment type="pathway">
    <text evidence="6">Cofactor metabolism; pyridoxal 5'-phosphate salvage; pyridoxal 5'-phosphate from pyridoxamine 5'-phosphate: step 1/1.</text>
</comment>
<dbReference type="NCBIfam" id="TIGR00558">
    <property type="entry name" value="pdxH"/>
    <property type="match status" value="1"/>
</dbReference>
<feature type="domain" description="Pyridoxamine 5'-phosphate oxidase N-terminal" evidence="8">
    <location>
        <begin position="30"/>
        <end position="146"/>
    </location>
</feature>
<dbReference type="UniPathway" id="UPA01068">
    <property type="reaction ID" value="UER00304"/>
</dbReference>
<dbReference type="InterPro" id="IPR019576">
    <property type="entry name" value="Pyridoxamine_oxidase_dimer_C"/>
</dbReference>
<gene>
    <name evidence="6 10" type="primary">pdxH</name>
    <name evidence="10" type="ORF">CJ301_17580</name>
</gene>
<feature type="binding site" evidence="6">
    <location>
        <position position="115"/>
    </location>
    <ligand>
        <name>substrate</name>
    </ligand>
</feature>
<dbReference type="PIRSF" id="PIRSF000190">
    <property type="entry name" value="Pyd_amn-ph_oxd"/>
    <property type="match status" value="1"/>
</dbReference>
<comment type="subunit">
    <text evidence="6">Homodimer.</text>
</comment>
<feature type="binding site" evidence="6 7">
    <location>
        <begin position="64"/>
        <end position="65"/>
    </location>
    <ligand>
        <name>FMN</name>
        <dbReference type="ChEBI" id="CHEBI:58210"/>
    </ligand>
</feature>
<keyword evidence="3 6" id="KW-0288">FMN</keyword>
<accession>A0A2G1MBW6</accession>
<feature type="domain" description="Pyridoxine 5'-phosphate oxidase dimerisation C-terminal" evidence="9">
    <location>
        <begin position="159"/>
        <end position="201"/>
    </location>
</feature>
<dbReference type="InterPro" id="IPR012349">
    <property type="entry name" value="Split_barrel_FMN-bd"/>
</dbReference>
<keyword evidence="2 6" id="KW-0285">Flavoprotein</keyword>
<feature type="binding site" evidence="6 7">
    <location>
        <begin position="49"/>
        <end position="54"/>
    </location>
    <ligand>
        <name>FMN</name>
        <dbReference type="ChEBI" id="CHEBI:58210"/>
    </ligand>
</feature>
<comment type="pathway">
    <text evidence="6">Cofactor metabolism; pyridoxal 5'-phosphate salvage; pyridoxal 5'-phosphate from pyridoxine 5'-phosphate: step 1/1.</text>
</comment>
<dbReference type="Gene3D" id="2.30.110.10">
    <property type="entry name" value="Electron Transport, Fmn-binding Protein, Chain A"/>
    <property type="match status" value="1"/>
</dbReference>
<dbReference type="AlphaFoldDB" id="A0A2G1MBW6"/>
<organism evidence="10 11">
    <name type="scientific">Limimaricola cinnabarinus</name>
    <dbReference type="NCBI Taxonomy" id="1125964"/>
    <lineage>
        <taxon>Bacteria</taxon>
        <taxon>Pseudomonadati</taxon>
        <taxon>Pseudomonadota</taxon>
        <taxon>Alphaproteobacteria</taxon>
        <taxon>Rhodobacterales</taxon>
        <taxon>Paracoccaceae</taxon>
        <taxon>Limimaricola</taxon>
    </lineage>
</organism>
<comment type="cofactor">
    <cofactor evidence="6 7">
        <name>FMN</name>
        <dbReference type="ChEBI" id="CHEBI:58210"/>
    </cofactor>
    <text evidence="6 7">Binds 1 FMN per subunit.</text>
</comment>
<evidence type="ECO:0000259" key="9">
    <source>
        <dbReference type="Pfam" id="PF10590"/>
    </source>
</evidence>
<feature type="binding site" evidence="6 7">
    <location>
        <position position="182"/>
    </location>
    <ligand>
        <name>FMN</name>
        <dbReference type="ChEBI" id="CHEBI:58210"/>
    </ligand>
</feature>
<dbReference type="Pfam" id="PF10590">
    <property type="entry name" value="PNP_phzG_C"/>
    <property type="match status" value="1"/>
</dbReference>
<dbReference type="RefSeq" id="WP_099278659.1">
    <property type="nucleotide sequence ID" value="NZ_CANMUC010000004.1"/>
</dbReference>
<dbReference type="InterPro" id="IPR000659">
    <property type="entry name" value="Pyridox_Oxase"/>
</dbReference>
<feature type="binding site" evidence="6">
    <location>
        <position position="54"/>
    </location>
    <ligand>
        <name>substrate</name>
    </ligand>
</feature>
<dbReference type="HAMAP" id="MF_01629">
    <property type="entry name" value="PdxH"/>
    <property type="match status" value="1"/>
</dbReference>
<evidence type="ECO:0000256" key="5">
    <source>
        <dbReference type="ARBA" id="ARBA00023096"/>
    </source>
</evidence>
<keyword evidence="11" id="KW-1185">Reference proteome</keyword>
<comment type="catalytic activity">
    <reaction evidence="6">
        <text>pyridoxamine 5'-phosphate + O2 + H2O = pyridoxal 5'-phosphate + H2O2 + NH4(+)</text>
        <dbReference type="Rhea" id="RHEA:15817"/>
        <dbReference type="ChEBI" id="CHEBI:15377"/>
        <dbReference type="ChEBI" id="CHEBI:15379"/>
        <dbReference type="ChEBI" id="CHEBI:16240"/>
        <dbReference type="ChEBI" id="CHEBI:28938"/>
        <dbReference type="ChEBI" id="CHEBI:58451"/>
        <dbReference type="ChEBI" id="CHEBI:597326"/>
        <dbReference type="EC" id="1.4.3.5"/>
    </reaction>
</comment>
<name>A0A2G1MBW6_9RHOB</name>
<dbReference type="InterPro" id="IPR019740">
    <property type="entry name" value="Pyridox_Oxase_CS"/>
</dbReference>
<comment type="caution">
    <text evidence="6">Lacks conserved residue(s) required for the propagation of feature annotation.</text>
</comment>
<evidence type="ECO:0000256" key="3">
    <source>
        <dbReference type="ARBA" id="ARBA00022643"/>
    </source>
</evidence>
<dbReference type="OrthoDB" id="9780392at2"/>
<dbReference type="InterPro" id="IPR011576">
    <property type="entry name" value="Pyridox_Oxase_N"/>
</dbReference>
<keyword evidence="5 6" id="KW-0664">Pyridoxine biosynthesis</keyword>
<feature type="binding site" evidence="6 7">
    <location>
        <position position="172"/>
    </location>
    <ligand>
        <name>FMN</name>
        <dbReference type="ChEBI" id="CHEBI:58210"/>
    </ligand>
</feature>
<evidence type="ECO:0000256" key="1">
    <source>
        <dbReference type="ARBA" id="ARBA00007301"/>
    </source>
</evidence>
<comment type="caution">
    <text evidence="10">The sequence shown here is derived from an EMBL/GenBank/DDBJ whole genome shotgun (WGS) entry which is preliminary data.</text>
</comment>
<dbReference type="PROSITE" id="PS01064">
    <property type="entry name" value="PYRIDOX_OXIDASE"/>
    <property type="match status" value="1"/>
</dbReference>
<dbReference type="SUPFAM" id="SSF50475">
    <property type="entry name" value="FMN-binding split barrel"/>
    <property type="match status" value="1"/>
</dbReference>
<feature type="binding site" evidence="6">
    <location>
        <position position="111"/>
    </location>
    <ligand>
        <name>substrate</name>
    </ligand>
</feature>
<dbReference type="PANTHER" id="PTHR10851">
    <property type="entry name" value="PYRIDOXINE-5-PHOSPHATE OXIDASE"/>
    <property type="match status" value="1"/>
</dbReference>
<feature type="binding site" evidence="6">
    <location>
        <begin position="178"/>
        <end position="180"/>
    </location>
    <ligand>
        <name>substrate</name>
    </ligand>
</feature>
<reference evidence="10 11" key="1">
    <citation type="submission" date="2017-08" db="EMBL/GenBank/DDBJ databases">
        <title>Draft Genome Sequence of Loktanella cinnabarina Strain XM1, Isolated from Coastal Surface Water.</title>
        <authorList>
            <person name="Ma R."/>
            <person name="Wang J."/>
            <person name="Wang Q."/>
            <person name="Ma Z."/>
            <person name="Li J."/>
            <person name="Chen L."/>
        </authorList>
    </citation>
    <scope>NUCLEOTIDE SEQUENCE [LARGE SCALE GENOMIC DNA]</scope>
    <source>
        <strain evidence="10 11">XM1</strain>
    </source>
</reference>
<dbReference type="Pfam" id="PF01243">
    <property type="entry name" value="PNPOx_N"/>
    <property type="match status" value="1"/>
</dbReference>
<dbReference type="GO" id="GO:0004733">
    <property type="term" value="F:pyridoxamine phosphate oxidase activity"/>
    <property type="evidence" value="ECO:0007669"/>
    <property type="project" value="UniProtKB-UniRule"/>
</dbReference>
<dbReference type="PANTHER" id="PTHR10851:SF0">
    <property type="entry name" value="PYRIDOXINE-5'-PHOSPHATE OXIDASE"/>
    <property type="match status" value="1"/>
</dbReference>
<protein>
    <recommendedName>
        <fullName evidence="6">Pyridoxine/pyridoxamine 5'-phosphate oxidase</fullName>
        <ecNumber evidence="6">1.4.3.5</ecNumber>
    </recommendedName>
    <alternativeName>
        <fullName evidence="6">PNP/PMP oxidase</fullName>
        <shortName evidence="6">PNPOx</shortName>
    </alternativeName>
    <alternativeName>
        <fullName evidence="6">Pyridoxal 5'-phosphate synthase</fullName>
    </alternativeName>
</protein>
<feature type="binding site" evidence="6 7">
    <location>
        <position position="71"/>
    </location>
    <ligand>
        <name>FMN</name>
        <dbReference type="ChEBI" id="CHEBI:58210"/>
    </ligand>
</feature>
<evidence type="ECO:0000313" key="11">
    <source>
        <dbReference type="Proteomes" id="UP000221860"/>
    </source>
</evidence>
<comment type="similarity">
    <text evidence="1 6">Belongs to the pyridoxamine 5'-phosphate oxidase family.</text>
</comment>
<keyword evidence="4 6" id="KW-0560">Oxidoreductase</keyword>
<sequence>MNDDRDIFAGEDPFAIARRWLAEAEALEPSDANAAALSTVDETGLPDVRVVLIKQIEDNGFVFFTNYESAKARQIEATGAAALVFHWKSLRRQIRVRGRVEREDGPQADAYYRSRALTSRIGAWASPQSRPIASRAVLEAEMARLRAELGEDPPRPPFWGGYRIRPVEMEFWADGAHRLHDRYKWTRRGVSGPFDVLRLGP</sequence>
<evidence type="ECO:0000256" key="4">
    <source>
        <dbReference type="ARBA" id="ARBA00023002"/>
    </source>
</evidence>
<evidence type="ECO:0000256" key="6">
    <source>
        <dbReference type="HAMAP-Rule" id="MF_01629"/>
    </source>
</evidence>
<evidence type="ECO:0000256" key="2">
    <source>
        <dbReference type="ARBA" id="ARBA00022630"/>
    </source>
</evidence>
<evidence type="ECO:0000256" key="7">
    <source>
        <dbReference type="PIRSR" id="PIRSR000190-2"/>
    </source>
</evidence>
<feature type="binding site" evidence="6">
    <location>
        <position position="119"/>
    </location>
    <ligand>
        <name>substrate</name>
    </ligand>
</feature>
<evidence type="ECO:0000259" key="8">
    <source>
        <dbReference type="Pfam" id="PF01243"/>
    </source>
</evidence>